<reference evidence="4" key="1">
    <citation type="submission" date="2011-05" db="EMBL/GenBank/DDBJ databases">
        <authorList>
            <person name="Richards S.R."/>
            <person name="Qu J."/>
            <person name="Jiang H."/>
            <person name="Jhangiani S.N."/>
            <person name="Agravi P."/>
            <person name="Goodspeed R."/>
            <person name="Gross S."/>
            <person name="Mandapat C."/>
            <person name="Jackson L."/>
            <person name="Mathew T."/>
            <person name="Pu L."/>
            <person name="Thornton R."/>
            <person name="Saada N."/>
            <person name="Wilczek-Boney K.B."/>
            <person name="Lee S."/>
            <person name="Kovar C."/>
            <person name="Wu Y."/>
            <person name="Scherer S.E."/>
            <person name="Worley K.C."/>
            <person name="Muzny D.M."/>
            <person name="Gibbs R."/>
        </authorList>
    </citation>
    <scope>NUCLEOTIDE SEQUENCE</scope>
    <source>
        <strain evidence="4">Brora</strain>
    </source>
</reference>
<evidence type="ECO:0000256" key="2">
    <source>
        <dbReference type="SAM" id="MobiDB-lite"/>
    </source>
</evidence>
<dbReference type="PhylomeDB" id="T1J5W5"/>
<keyword evidence="1" id="KW-0853">WD repeat</keyword>
<dbReference type="HOGENOM" id="CLU_018295_0_0_1"/>
<dbReference type="PANTHER" id="PTHR44525:SF1">
    <property type="entry name" value="WD REPEAT-CONTAINING PROTEIN 27"/>
    <property type="match status" value="1"/>
</dbReference>
<dbReference type="Pfam" id="PF00400">
    <property type="entry name" value="WD40"/>
    <property type="match status" value="3"/>
</dbReference>
<dbReference type="OMA" id="FAQFYYI"/>
<evidence type="ECO:0008006" key="5">
    <source>
        <dbReference type="Google" id="ProtNLM"/>
    </source>
</evidence>
<dbReference type="PROSITE" id="PS50082">
    <property type="entry name" value="WD_REPEATS_2"/>
    <property type="match status" value="2"/>
</dbReference>
<feature type="compositionally biased region" description="Low complexity" evidence="2">
    <location>
        <begin position="524"/>
        <end position="536"/>
    </location>
</feature>
<dbReference type="PROSITE" id="PS50294">
    <property type="entry name" value="WD_REPEATS_REGION"/>
    <property type="match status" value="2"/>
</dbReference>
<dbReference type="SUPFAM" id="SSF50998">
    <property type="entry name" value="Quinoprotein alcohol dehydrogenase-like"/>
    <property type="match status" value="1"/>
</dbReference>
<dbReference type="PANTHER" id="PTHR44525">
    <property type="entry name" value="WD REPEAT-CONTAINING PROTEIN 27"/>
    <property type="match status" value="1"/>
</dbReference>
<dbReference type="InterPro" id="IPR036322">
    <property type="entry name" value="WD40_repeat_dom_sf"/>
</dbReference>
<dbReference type="STRING" id="126957.T1J5W5"/>
<dbReference type="Gene3D" id="2.130.10.10">
    <property type="entry name" value="YVTN repeat-like/Quinoprotein amine dehydrogenase"/>
    <property type="match status" value="3"/>
</dbReference>
<proteinExistence type="predicted"/>
<dbReference type="EMBL" id="JH431868">
    <property type="status" value="NOT_ANNOTATED_CDS"/>
    <property type="molecule type" value="Genomic_DNA"/>
</dbReference>
<feature type="repeat" description="WD" evidence="1">
    <location>
        <begin position="866"/>
        <end position="899"/>
    </location>
</feature>
<organism evidence="3 4">
    <name type="scientific">Strigamia maritima</name>
    <name type="common">European centipede</name>
    <name type="synonym">Geophilus maritimus</name>
    <dbReference type="NCBI Taxonomy" id="126957"/>
    <lineage>
        <taxon>Eukaryota</taxon>
        <taxon>Metazoa</taxon>
        <taxon>Ecdysozoa</taxon>
        <taxon>Arthropoda</taxon>
        <taxon>Myriapoda</taxon>
        <taxon>Chilopoda</taxon>
        <taxon>Pleurostigmophora</taxon>
        <taxon>Geophilomorpha</taxon>
        <taxon>Linotaeniidae</taxon>
        <taxon>Strigamia</taxon>
    </lineage>
</organism>
<dbReference type="InterPro" id="IPR001680">
    <property type="entry name" value="WD40_rpt"/>
</dbReference>
<feature type="region of interest" description="Disordered" evidence="2">
    <location>
        <begin position="507"/>
        <end position="536"/>
    </location>
</feature>
<evidence type="ECO:0000313" key="4">
    <source>
        <dbReference type="Proteomes" id="UP000014500"/>
    </source>
</evidence>
<dbReference type="InterPro" id="IPR011047">
    <property type="entry name" value="Quinoprotein_ADH-like_sf"/>
</dbReference>
<dbReference type="SUPFAM" id="SSF50978">
    <property type="entry name" value="WD40 repeat-like"/>
    <property type="match status" value="1"/>
</dbReference>
<dbReference type="EnsemblMetazoa" id="SMAR009023-RA">
    <property type="protein sequence ID" value="SMAR009023-PA"/>
    <property type="gene ID" value="SMAR009023"/>
</dbReference>
<dbReference type="SMART" id="SM00320">
    <property type="entry name" value="WD40"/>
    <property type="match status" value="8"/>
</dbReference>
<dbReference type="InterPro" id="IPR042411">
    <property type="entry name" value="WDR27"/>
</dbReference>
<dbReference type="AlphaFoldDB" id="T1J5W5"/>
<dbReference type="InterPro" id="IPR015943">
    <property type="entry name" value="WD40/YVTN_repeat-like_dom_sf"/>
</dbReference>
<evidence type="ECO:0000256" key="1">
    <source>
        <dbReference type="PROSITE-ProRule" id="PRU00221"/>
    </source>
</evidence>
<evidence type="ECO:0000313" key="3">
    <source>
        <dbReference type="EnsemblMetazoa" id="SMAR009023-PA"/>
    </source>
</evidence>
<name>T1J5W5_STRMM</name>
<dbReference type="eggNOG" id="KOG0266">
    <property type="taxonomic scope" value="Eukaryota"/>
</dbReference>
<keyword evidence="4" id="KW-1185">Reference proteome</keyword>
<feature type="repeat" description="WD" evidence="1">
    <location>
        <begin position="606"/>
        <end position="647"/>
    </location>
</feature>
<accession>T1J5W5</accession>
<sequence length="899" mass="99544">MDSEMVSNGNQELVSSDCKIKWIQVLQVSFAMHNFSPACDGKYLVIPCQHRGALGLWNLDNLSQDPLILYGHAWSITALSLSIGTIPKLLCSCAEDWVILWNFGSSSEEPECGLTKLLPKSQAQIRSPGQVHFACFVFNDRILVLLVDREIYLYRNIAHIATFEGHLAKVTAIWDTYKLSLLHKSNILTGSPIVNLACDILSPQFVMGSMDGHIWIHDLSPGSQYRELASLDVAKSTGACCNNTSNHAESNGYHAYESTNFVFGKSRIPHDKLLPPDATFRQENDSQVEPGWAILGFHFQKPLNGHLNISDTSIHPWHEGNFSAIMSPAPTLLIGMTTAIVSLNLRTLEIDLIANLQNEKDTFIQGSSEIVGLAGTVSFCPCVSAENKVWCVIKSLFTSAVYIGVIDIPSEPTQDNIPAFSPLEMKMARMTLEENKSSIASSRDGEPVKLSLIACEPLHQASPLRSTFTRLDKRVIVKKSSKELISKLSRTKSKESKVNLLHSCHTHSRIKSPGHSGWSTARCPKSTPPSSTSIKPKSTTKLITKLAEGYATYNDPPSHLSQTIRIMNQTASITSIDYSGNGKTLACATSLNSAHIIKSNGKILNLAGHNATVNCISYNLDGSCILTASDDKTAKLWSWKNHSMVMDIQAILKSQPVLKNISEVHSVKEPLFTKEIKHAQFFYMDKFILLTSGNSLYLYKYNLEPSKSNLTKFRFRGRYKLVKEFPVSAQQILHTAAINQFYSYLVLCACSDRSVRIFDMNVGSVVQQVFDVHTKPPYKICLNSGSAFAAQHPSAYNMFLTTAVGDNIKLWDLRSNRCVQRFIGNMNRAFHCGLRFSPCARYFACGSEDKSAYIFDLRGGAYVNKLTGHSDVVTDVVYKPDEPTLVTATNDGVVSYFAS</sequence>
<dbReference type="Proteomes" id="UP000014500">
    <property type="component" value="Unassembled WGS sequence"/>
</dbReference>
<protein>
    <recommendedName>
        <fullName evidence="5">WD repeat-containing protein 55 homolog</fullName>
    </recommendedName>
</protein>
<reference evidence="3" key="2">
    <citation type="submission" date="2015-02" db="UniProtKB">
        <authorList>
            <consortium name="EnsemblMetazoa"/>
        </authorList>
    </citation>
    <scope>IDENTIFICATION</scope>
</reference>